<dbReference type="PROSITE" id="PS00718">
    <property type="entry name" value="SIGMA54_2"/>
    <property type="match status" value="1"/>
</dbReference>
<dbReference type="PRINTS" id="PR00045">
    <property type="entry name" value="SIGMA54FCT"/>
</dbReference>
<gene>
    <name evidence="13" type="ORF">ACFQXB_14700</name>
</gene>
<dbReference type="PIRSF" id="PIRSF000774">
    <property type="entry name" value="RpoN"/>
    <property type="match status" value="1"/>
</dbReference>
<evidence type="ECO:0000313" key="14">
    <source>
        <dbReference type="Proteomes" id="UP001596516"/>
    </source>
</evidence>
<keyword evidence="2 9" id="KW-0240">DNA-directed RNA polymerase</keyword>
<dbReference type="Gene3D" id="1.10.10.1330">
    <property type="entry name" value="RNA polymerase sigma-54 factor, core-binding domain"/>
    <property type="match status" value="1"/>
</dbReference>
<evidence type="ECO:0000256" key="6">
    <source>
        <dbReference type="ARBA" id="ARBA00023082"/>
    </source>
</evidence>
<evidence type="ECO:0000256" key="9">
    <source>
        <dbReference type="PIRNR" id="PIRNR000774"/>
    </source>
</evidence>
<reference evidence="14" key="1">
    <citation type="journal article" date="2019" name="Int. J. Syst. Evol. Microbiol.">
        <title>The Global Catalogue of Microorganisms (GCM) 10K type strain sequencing project: providing services to taxonomists for standard genome sequencing and annotation.</title>
        <authorList>
            <consortium name="The Broad Institute Genomics Platform"/>
            <consortium name="The Broad Institute Genome Sequencing Center for Infectious Disease"/>
            <person name="Wu L."/>
            <person name="Ma J."/>
        </authorList>
    </citation>
    <scope>NUCLEOTIDE SEQUENCE [LARGE SCALE GENOMIC DNA]</scope>
    <source>
        <strain evidence="14">CGMCC 1.12750</strain>
    </source>
</reference>
<evidence type="ECO:0000256" key="4">
    <source>
        <dbReference type="ARBA" id="ARBA00022695"/>
    </source>
</evidence>
<evidence type="ECO:0000259" key="12">
    <source>
        <dbReference type="Pfam" id="PF04963"/>
    </source>
</evidence>
<dbReference type="PANTHER" id="PTHR32248">
    <property type="entry name" value="RNA POLYMERASE SIGMA-54 FACTOR"/>
    <property type="match status" value="1"/>
</dbReference>
<sequence length="433" mass="46029">MNLGIGQRGVLAMTPMLRQAIAFLAMPNAALSARLADLQAGNPLLRLASATEPETWLRLMREVTPPSPARARVRPEAAAGAGGQDTDRIAAGDPGLIAHLTAQLPLLVRDPADRPLAFAFLEALEPSGWLGTDLDEIAAEAGVAPARAAKVLRQLQGAEPSGLFARSLSECLRLQAGDLGLLTPAFEALLSNLPLLAAGDTETLAAVCECTVDQVLSMARALRRLDPKPGADFSRAPEEARPPDLVLRRNGEGWLVELNARTTPVLTLRTGSGTPDALREARALVHALERRHETVLSIASEIVARQDGHLRGFGPLAALTINDIARATGLHRSTVSRVTAALHLKTPGCTLRLRDLTCAPAPAARRQEDPLSVQAVLERMRTLVAGENPSRPLTDAEIASLLLPDGAALARRTVAKYRGLAHIPPRAARRRPA</sequence>
<feature type="region of interest" description="Disordered" evidence="10">
    <location>
        <begin position="67"/>
        <end position="87"/>
    </location>
</feature>
<evidence type="ECO:0000256" key="1">
    <source>
        <dbReference type="ARBA" id="ARBA00008798"/>
    </source>
</evidence>
<evidence type="ECO:0000313" key="13">
    <source>
        <dbReference type="EMBL" id="MFC7705444.1"/>
    </source>
</evidence>
<comment type="caution">
    <text evidence="13">The sequence shown here is derived from an EMBL/GenBank/DDBJ whole genome shotgun (WGS) entry which is preliminary data.</text>
</comment>
<dbReference type="EMBL" id="JBHTFQ010000008">
    <property type="protein sequence ID" value="MFC7705444.1"/>
    <property type="molecule type" value="Genomic_DNA"/>
</dbReference>
<proteinExistence type="inferred from homology"/>
<dbReference type="PANTHER" id="PTHR32248:SF4">
    <property type="entry name" value="RNA POLYMERASE SIGMA-54 FACTOR"/>
    <property type="match status" value="1"/>
</dbReference>
<dbReference type="Pfam" id="PF00309">
    <property type="entry name" value="Sigma54_AID"/>
    <property type="match status" value="1"/>
</dbReference>
<keyword evidence="6 9" id="KW-0731">Sigma factor</keyword>
<dbReference type="InterPro" id="IPR007634">
    <property type="entry name" value="RNA_pol_sigma_54_DNA-bd"/>
</dbReference>
<dbReference type="Pfam" id="PF04552">
    <property type="entry name" value="Sigma54_DBD"/>
    <property type="match status" value="1"/>
</dbReference>
<evidence type="ECO:0000256" key="10">
    <source>
        <dbReference type="SAM" id="MobiDB-lite"/>
    </source>
</evidence>
<accession>A0ABW2UL52</accession>
<feature type="domain" description="RNA polymerase sigma factor 54 DNA-binding" evidence="11">
    <location>
        <begin position="276"/>
        <end position="431"/>
    </location>
</feature>
<dbReference type="PROSITE" id="PS50044">
    <property type="entry name" value="SIGMA54_3"/>
    <property type="match status" value="1"/>
</dbReference>
<protein>
    <recommendedName>
        <fullName evidence="9">RNA polymerase sigma-54 factor</fullName>
    </recommendedName>
</protein>
<dbReference type="Pfam" id="PF04963">
    <property type="entry name" value="Sigma54_CBD"/>
    <property type="match status" value="1"/>
</dbReference>
<feature type="domain" description="RNA polymerase sigma factor 54 core-binding" evidence="12">
    <location>
        <begin position="88"/>
        <end position="269"/>
    </location>
</feature>
<evidence type="ECO:0000256" key="7">
    <source>
        <dbReference type="ARBA" id="ARBA00023125"/>
    </source>
</evidence>
<dbReference type="InterPro" id="IPR000394">
    <property type="entry name" value="RNA_pol_sigma_54"/>
</dbReference>
<organism evidence="13 14">
    <name type="scientific">Plastorhodobacter daqingensis</name>
    <dbReference type="NCBI Taxonomy" id="1387281"/>
    <lineage>
        <taxon>Bacteria</taxon>
        <taxon>Pseudomonadati</taxon>
        <taxon>Pseudomonadota</taxon>
        <taxon>Alphaproteobacteria</taxon>
        <taxon>Rhodobacterales</taxon>
        <taxon>Paracoccaceae</taxon>
        <taxon>Plastorhodobacter</taxon>
    </lineage>
</organism>
<dbReference type="InterPro" id="IPR007046">
    <property type="entry name" value="RNA_pol_sigma_54_core-bd"/>
</dbReference>
<dbReference type="Gene3D" id="1.10.10.60">
    <property type="entry name" value="Homeodomain-like"/>
    <property type="match status" value="1"/>
</dbReference>
<name>A0ABW2UL52_9RHOB</name>
<keyword evidence="7 9" id="KW-0238">DNA-binding</keyword>
<comment type="function">
    <text evidence="9">Sigma factors are initiation factors that promote the attachment of RNA polymerase to specific initiation sites and are then released.</text>
</comment>
<evidence type="ECO:0000256" key="2">
    <source>
        <dbReference type="ARBA" id="ARBA00022478"/>
    </source>
</evidence>
<keyword evidence="14" id="KW-1185">Reference proteome</keyword>
<keyword evidence="3 9" id="KW-0808">Transferase</keyword>
<dbReference type="Proteomes" id="UP001596516">
    <property type="component" value="Unassembled WGS sequence"/>
</dbReference>
<evidence type="ECO:0000256" key="8">
    <source>
        <dbReference type="ARBA" id="ARBA00023163"/>
    </source>
</evidence>
<keyword evidence="8 9" id="KW-0804">Transcription</keyword>
<dbReference type="InterPro" id="IPR038709">
    <property type="entry name" value="RpoN_core-bd_sf"/>
</dbReference>
<keyword evidence="5 9" id="KW-0805">Transcription regulation</keyword>
<comment type="similarity">
    <text evidence="1 9">Belongs to the sigma-54 factor family.</text>
</comment>
<evidence type="ECO:0000256" key="3">
    <source>
        <dbReference type="ARBA" id="ARBA00022679"/>
    </source>
</evidence>
<dbReference type="RefSeq" id="WP_377405374.1">
    <property type="nucleotide sequence ID" value="NZ_JBHTFQ010000008.1"/>
</dbReference>
<keyword evidence="4 9" id="KW-0548">Nucleotidyltransferase</keyword>
<evidence type="ECO:0000256" key="5">
    <source>
        <dbReference type="ARBA" id="ARBA00023015"/>
    </source>
</evidence>
<evidence type="ECO:0000259" key="11">
    <source>
        <dbReference type="Pfam" id="PF04552"/>
    </source>
</evidence>